<gene>
    <name evidence="1" type="ordered locus">Mhun_1881</name>
</gene>
<dbReference type="AlphaFoldDB" id="Q2FM31"/>
<dbReference type="STRING" id="323259.Mhun_1881"/>
<dbReference type="GeneID" id="3922091"/>
<name>Q2FM31_METHJ</name>
<dbReference type="EnsemblBacteria" id="ABD41598">
    <property type="protein sequence ID" value="ABD41598"/>
    <property type="gene ID" value="Mhun_1881"/>
</dbReference>
<dbReference type="InParanoid" id="Q2FM31"/>
<evidence type="ECO:0000313" key="2">
    <source>
        <dbReference type="Proteomes" id="UP000001941"/>
    </source>
</evidence>
<dbReference type="EMBL" id="CP000254">
    <property type="protein sequence ID" value="ABD41598.1"/>
    <property type="molecule type" value="Genomic_DNA"/>
</dbReference>
<organism evidence="1 2">
    <name type="scientific">Methanospirillum hungatei JF-1 (strain ATCC 27890 / DSM 864 / NBRC 100397 / JF-1)</name>
    <dbReference type="NCBI Taxonomy" id="323259"/>
    <lineage>
        <taxon>Archaea</taxon>
        <taxon>Methanobacteriati</taxon>
        <taxon>Methanobacteriota</taxon>
        <taxon>Stenosarchaea group</taxon>
        <taxon>Methanomicrobia</taxon>
        <taxon>Methanomicrobiales</taxon>
        <taxon>Methanospirillaceae</taxon>
        <taxon>Methanospirillum</taxon>
    </lineage>
</organism>
<dbReference type="KEGG" id="mhu:Mhun_1881"/>
<dbReference type="HOGENOM" id="CLU_178214_0_0_2"/>
<evidence type="ECO:0000313" key="1">
    <source>
        <dbReference type="EMBL" id="ABD41598.1"/>
    </source>
</evidence>
<dbReference type="Proteomes" id="UP000001941">
    <property type="component" value="Chromosome"/>
</dbReference>
<accession>Q2FM31</accession>
<keyword evidence="2" id="KW-1185">Reference proteome</keyword>
<protein>
    <submittedName>
        <fullName evidence="1">Uncharacterized protein</fullName>
    </submittedName>
</protein>
<proteinExistence type="predicted"/>
<dbReference type="OrthoDB" id="115844at2157"/>
<sequence>MGFTVTSVKETPPVRYEKVGRLIPGDGDTFRMMLDGTGEIGVIPMADILLLFGGIAPDGLSLSESGNRVIVTGASGEEYVVLTRQVRGMIRDWPKKKAALFIEK</sequence>
<dbReference type="RefSeq" id="WP_011448862.1">
    <property type="nucleotide sequence ID" value="NC_007796.1"/>
</dbReference>
<reference evidence="2" key="1">
    <citation type="journal article" date="2016" name="Stand. Genomic Sci.">
        <title>Complete genome sequence of Methanospirillum hungatei type strain JF1.</title>
        <authorList>
            <person name="Gunsalus R.P."/>
            <person name="Cook L.E."/>
            <person name="Crable B."/>
            <person name="Rohlin L."/>
            <person name="McDonald E."/>
            <person name="Mouttaki H."/>
            <person name="Sieber J.R."/>
            <person name="Poweleit N."/>
            <person name="Zhou H."/>
            <person name="Lapidus A.L."/>
            <person name="Daligault H.E."/>
            <person name="Land M."/>
            <person name="Gilna P."/>
            <person name="Ivanova N."/>
            <person name="Kyrpides N."/>
            <person name="Culley D.E."/>
            <person name="McInerney M.J."/>
        </authorList>
    </citation>
    <scope>NUCLEOTIDE SEQUENCE [LARGE SCALE GENOMIC DNA]</scope>
    <source>
        <strain evidence="2">ATCC 27890 / DSM 864 / NBRC 100397 / JF-1</strain>
    </source>
</reference>